<accession>A0A4U8USE8</accession>
<keyword evidence="8 10" id="KW-0675">Receptor</keyword>
<keyword evidence="4 11" id="KW-1133">Transmembrane helix</keyword>
<evidence type="ECO:0000256" key="9">
    <source>
        <dbReference type="ARBA" id="ARBA00023224"/>
    </source>
</evidence>
<dbReference type="GO" id="GO:0043410">
    <property type="term" value="P:positive regulation of MAPK cascade"/>
    <property type="evidence" value="ECO:0007669"/>
    <property type="project" value="TreeGrafter"/>
</dbReference>
<keyword evidence="14" id="KW-1185">Reference proteome</keyword>
<feature type="transmembrane region" description="Helical" evidence="11">
    <location>
        <begin position="27"/>
        <end position="52"/>
    </location>
</feature>
<feature type="transmembrane region" description="Helical" evidence="11">
    <location>
        <begin position="64"/>
        <end position="90"/>
    </location>
</feature>
<evidence type="ECO:0000256" key="11">
    <source>
        <dbReference type="SAM" id="Phobius"/>
    </source>
</evidence>
<reference evidence="13 14" key="1">
    <citation type="journal article" date="2015" name="Genome Biol.">
        <title>Comparative genomics of Steinernema reveals deeply conserved gene regulatory networks.</title>
        <authorList>
            <person name="Dillman A.R."/>
            <person name="Macchietto M."/>
            <person name="Porter C.F."/>
            <person name="Rogers A."/>
            <person name="Williams B."/>
            <person name="Antoshechkin I."/>
            <person name="Lee M.M."/>
            <person name="Goodwin Z."/>
            <person name="Lu X."/>
            <person name="Lewis E.E."/>
            <person name="Goodrich-Blair H."/>
            <person name="Stock S.P."/>
            <person name="Adams B.J."/>
            <person name="Sternberg P.W."/>
            <person name="Mortazavi A."/>
        </authorList>
    </citation>
    <scope>NUCLEOTIDE SEQUENCE [LARGE SCALE GENOMIC DNA]</scope>
    <source>
        <strain evidence="13 14">ALL</strain>
    </source>
</reference>
<dbReference type="Proteomes" id="UP000298663">
    <property type="component" value="Unassembled WGS sequence"/>
</dbReference>
<protein>
    <recommendedName>
        <fullName evidence="12">G-protein coupled receptors family 1 profile domain-containing protein</fullName>
    </recommendedName>
</protein>
<keyword evidence="5 10" id="KW-0297">G-protein coupled receptor</keyword>
<name>A0A4U8USE8_STECR</name>
<dbReference type="Gene3D" id="1.20.1070.10">
    <property type="entry name" value="Rhodopsin 7-helix transmembrane proteins"/>
    <property type="match status" value="1"/>
</dbReference>
<evidence type="ECO:0000256" key="6">
    <source>
        <dbReference type="ARBA" id="ARBA00023136"/>
    </source>
</evidence>
<dbReference type="InterPro" id="IPR000276">
    <property type="entry name" value="GPCR_Rhodpsn"/>
</dbReference>
<evidence type="ECO:0000256" key="1">
    <source>
        <dbReference type="ARBA" id="ARBA00004651"/>
    </source>
</evidence>
<dbReference type="SUPFAM" id="SSF81321">
    <property type="entry name" value="Family A G protein-coupled receptor-like"/>
    <property type="match status" value="1"/>
</dbReference>
<dbReference type="PRINTS" id="PR01102">
    <property type="entry name" value="5HT6RECEPTR"/>
</dbReference>
<dbReference type="GO" id="GO:0005886">
    <property type="term" value="C:plasma membrane"/>
    <property type="evidence" value="ECO:0007669"/>
    <property type="project" value="UniProtKB-SubCell"/>
</dbReference>
<feature type="transmembrane region" description="Helical" evidence="11">
    <location>
        <begin position="185"/>
        <end position="208"/>
    </location>
</feature>
<dbReference type="EMBL" id="AZBU02000001">
    <property type="protein sequence ID" value="TMS36230.1"/>
    <property type="molecule type" value="Genomic_DNA"/>
</dbReference>
<dbReference type="AlphaFoldDB" id="A0A4U8USE8"/>
<keyword evidence="7" id="KW-1015">Disulfide bond</keyword>
<keyword evidence="3 10" id="KW-0812">Transmembrane</keyword>
<dbReference type="GO" id="GO:0004993">
    <property type="term" value="F:G protein-coupled serotonin receptor activity"/>
    <property type="evidence" value="ECO:0007669"/>
    <property type="project" value="UniProtKB-ARBA"/>
</dbReference>
<comment type="caution">
    <text evidence="13">The sequence shown here is derived from an EMBL/GenBank/DDBJ whole genome shotgun (WGS) entry which is preliminary data.</text>
</comment>
<evidence type="ECO:0000259" key="12">
    <source>
        <dbReference type="PROSITE" id="PS50262"/>
    </source>
</evidence>
<dbReference type="PROSITE" id="PS50262">
    <property type="entry name" value="G_PROTEIN_RECEP_F1_2"/>
    <property type="match status" value="1"/>
</dbReference>
<sequence length="366" mass="41729">MDVHGAVFNPDGEFIPTLFDRHPFPTLLIVVLVTIMIGITLVGNLMVCASVFLVRKLRHQPANFLLVSLAVADLGVAIFVMPPALLHLYFGRWVLGSSACRFWTTADMTLCTASIANLCMICVDRYLAVCKPLHYTAKRTRKRVLGYVAIVWIIALLVSIAPVPFLVYRNVRDTCQVPQNMFYQIYATVIAFYAPAIIMVTLYVRMWLAAQRICKQDRSTRCAHIKASPAKSAVEFDGKLSIRKIHRPSALLTVVKVQLLSAHHTFMGENKARKTLGVIMSVFIVCWLPFFIIALVKSQRTFEVPQWLDFLSLWLGYSNSMLNPLIYCKYNREFRIPFREMLCCRFSTLQTVMRQESFTNKFGPVR</sequence>
<dbReference type="Pfam" id="PF00001">
    <property type="entry name" value="7tm_1"/>
    <property type="match status" value="1"/>
</dbReference>
<dbReference type="PROSITE" id="PS00237">
    <property type="entry name" value="G_PROTEIN_RECEP_F1_1"/>
    <property type="match status" value="1"/>
</dbReference>
<organism evidence="13 14">
    <name type="scientific">Steinernema carpocapsae</name>
    <name type="common">Entomopathogenic nematode</name>
    <dbReference type="NCBI Taxonomy" id="34508"/>
    <lineage>
        <taxon>Eukaryota</taxon>
        <taxon>Metazoa</taxon>
        <taxon>Ecdysozoa</taxon>
        <taxon>Nematoda</taxon>
        <taxon>Chromadorea</taxon>
        <taxon>Rhabditida</taxon>
        <taxon>Tylenchina</taxon>
        <taxon>Panagrolaimomorpha</taxon>
        <taxon>Strongyloidoidea</taxon>
        <taxon>Steinernematidae</taxon>
        <taxon>Steinernema</taxon>
    </lineage>
</organism>
<feature type="transmembrane region" description="Helical" evidence="11">
    <location>
        <begin position="276"/>
        <end position="295"/>
    </location>
</feature>
<reference evidence="13 14" key="2">
    <citation type="journal article" date="2019" name="G3 (Bethesda)">
        <title>Hybrid Assembly of the Genome of the Entomopathogenic Nematode Steinernema carpocapsae Identifies the X-Chromosome.</title>
        <authorList>
            <person name="Serra L."/>
            <person name="Macchietto M."/>
            <person name="Macias-Munoz A."/>
            <person name="McGill C.J."/>
            <person name="Rodriguez I.M."/>
            <person name="Rodriguez B."/>
            <person name="Murad R."/>
            <person name="Mortazavi A."/>
        </authorList>
    </citation>
    <scope>NUCLEOTIDE SEQUENCE [LARGE SCALE GENOMIC DNA]</scope>
    <source>
        <strain evidence="13 14">ALL</strain>
    </source>
</reference>
<feature type="transmembrane region" description="Helical" evidence="11">
    <location>
        <begin position="307"/>
        <end position="328"/>
    </location>
</feature>
<feature type="transmembrane region" description="Helical" evidence="11">
    <location>
        <begin position="102"/>
        <end position="123"/>
    </location>
</feature>
<evidence type="ECO:0000256" key="5">
    <source>
        <dbReference type="ARBA" id="ARBA00023040"/>
    </source>
</evidence>
<dbReference type="PANTHER" id="PTHR24248:SF199">
    <property type="entry name" value="IP13425P-RELATED"/>
    <property type="match status" value="1"/>
</dbReference>
<keyword evidence="9 10" id="KW-0807">Transducer</keyword>
<dbReference type="InterPro" id="IPR017452">
    <property type="entry name" value="GPCR_Rhodpsn_7TM"/>
</dbReference>
<evidence type="ECO:0000313" key="14">
    <source>
        <dbReference type="Proteomes" id="UP000298663"/>
    </source>
</evidence>
<evidence type="ECO:0000256" key="4">
    <source>
        <dbReference type="ARBA" id="ARBA00022989"/>
    </source>
</evidence>
<feature type="domain" description="G-protein coupled receptors family 1 profile" evidence="12">
    <location>
        <begin position="43"/>
        <end position="327"/>
    </location>
</feature>
<dbReference type="PRINTS" id="PR00237">
    <property type="entry name" value="GPCRRHODOPSN"/>
</dbReference>
<evidence type="ECO:0000256" key="10">
    <source>
        <dbReference type="RuleBase" id="RU000688"/>
    </source>
</evidence>
<proteinExistence type="inferred from homology"/>
<evidence type="ECO:0000313" key="13">
    <source>
        <dbReference type="EMBL" id="TMS36230.1"/>
    </source>
</evidence>
<dbReference type="CDD" id="cd15329">
    <property type="entry name" value="7tmA_5-HT7"/>
    <property type="match status" value="1"/>
</dbReference>
<keyword evidence="2" id="KW-1003">Cell membrane</keyword>
<keyword evidence="6 11" id="KW-0472">Membrane</keyword>
<dbReference type="OrthoDB" id="5951059at2759"/>
<dbReference type="PANTHER" id="PTHR24248">
    <property type="entry name" value="ADRENERGIC RECEPTOR-RELATED G-PROTEIN COUPLED RECEPTOR"/>
    <property type="match status" value="1"/>
</dbReference>
<dbReference type="STRING" id="34508.A0A4U8USE8"/>
<evidence type="ECO:0000256" key="2">
    <source>
        <dbReference type="ARBA" id="ARBA00022475"/>
    </source>
</evidence>
<evidence type="ECO:0000256" key="8">
    <source>
        <dbReference type="ARBA" id="ARBA00023170"/>
    </source>
</evidence>
<feature type="transmembrane region" description="Helical" evidence="11">
    <location>
        <begin position="144"/>
        <end position="165"/>
    </location>
</feature>
<gene>
    <name evidence="13" type="ORF">L596_003445</name>
</gene>
<comment type="subcellular location">
    <subcellularLocation>
        <location evidence="1">Cell membrane</location>
        <topology evidence="1">Multi-pass membrane protein</topology>
    </subcellularLocation>
</comment>
<evidence type="ECO:0000256" key="7">
    <source>
        <dbReference type="ARBA" id="ARBA00023157"/>
    </source>
</evidence>
<comment type="similarity">
    <text evidence="10">Belongs to the G-protein coupled receptor 1 family.</text>
</comment>
<evidence type="ECO:0000256" key="3">
    <source>
        <dbReference type="ARBA" id="ARBA00022692"/>
    </source>
</evidence>
<dbReference type="GO" id="GO:0071880">
    <property type="term" value="P:adenylate cyclase-activating adrenergic receptor signaling pathway"/>
    <property type="evidence" value="ECO:0007669"/>
    <property type="project" value="TreeGrafter"/>
</dbReference>